<feature type="transmembrane region" description="Helical" evidence="6">
    <location>
        <begin position="143"/>
        <end position="160"/>
    </location>
</feature>
<feature type="transmembrane region" description="Helical" evidence="6">
    <location>
        <begin position="112"/>
        <end position="131"/>
    </location>
</feature>
<keyword evidence="4 6" id="KW-1133">Transmembrane helix</keyword>
<evidence type="ECO:0000313" key="8">
    <source>
        <dbReference type="EMBL" id="SUO96478.1"/>
    </source>
</evidence>
<keyword evidence="3 6" id="KW-0812">Transmembrane</keyword>
<accession>A0A380MVZ8</accession>
<keyword evidence="2" id="KW-1003">Cell membrane</keyword>
<sequence>MKTEQTTAPIGNSAKLIGEPAGMLRIFSAMVYDGLLIVGCLVALGFVAFALNAAQPIREGWKLQLLRLAMLALWGGFYAYFCSRQGQTLGMRAWKLVLSDGSGHAPAFGRVLWRWAIALGLALAPFTLLWLSAVLTIEQRGTLYAALLLPLPLIYGSAYLSPQKRSLIDILSRTQLLRVQQNPYPKIKRSKKHVS</sequence>
<proteinExistence type="predicted"/>
<dbReference type="PANTHER" id="PTHR36115:SF10">
    <property type="entry name" value="RDD DOMAIN-CONTAINING PROTEIN"/>
    <property type="match status" value="1"/>
</dbReference>
<dbReference type="RefSeq" id="WP_115218287.1">
    <property type="nucleotide sequence ID" value="NZ_UHIA01000004.1"/>
</dbReference>
<evidence type="ECO:0000256" key="5">
    <source>
        <dbReference type="ARBA" id="ARBA00023136"/>
    </source>
</evidence>
<dbReference type="PANTHER" id="PTHR36115">
    <property type="entry name" value="PROLINE-RICH ANTIGEN HOMOLOG-RELATED"/>
    <property type="match status" value="1"/>
</dbReference>
<evidence type="ECO:0000256" key="6">
    <source>
        <dbReference type="SAM" id="Phobius"/>
    </source>
</evidence>
<feature type="transmembrane region" description="Helical" evidence="6">
    <location>
        <begin position="65"/>
        <end position="81"/>
    </location>
</feature>
<keyword evidence="5 6" id="KW-0472">Membrane</keyword>
<organism evidence="8 9">
    <name type="scientific">Suttonella indologenes</name>
    <dbReference type="NCBI Taxonomy" id="13276"/>
    <lineage>
        <taxon>Bacteria</taxon>
        <taxon>Pseudomonadati</taxon>
        <taxon>Pseudomonadota</taxon>
        <taxon>Gammaproteobacteria</taxon>
        <taxon>Cardiobacteriales</taxon>
        <taxon>Cardiobacteriaceae</taxon>
        <taxon>Suttonella</taxon>
    </lineage>
</organism>
<evidence type="ECO:0000256" key="4">
    <source>
        <dbReference type="ARBA" id="ARBA00022989"/>
    </source>
</evidence>
<dbReference type="InterPro" id="IPR010432">
    <property type="entry name" value="RDD"/>
</dbReference>
<dbReference type="Proteomes" id="UP000254575">
    <property type="component" value="Unassembled WGS sequence"/>
</dbReference>
<feature type="transmembrane region" description="Helical" evidence="6">
    <location>
        <begin position="29"/>
        <end position="53"/>
    </location>
</feature>
<keyword evidence="9" id="KW-1185">Reference proteome</keyword>
<comment type="subcellular location">
    <subcellularLocation>
        <location evidence="1">Cell membrane</location>
        <topology evidence="1">Multi-pass membrane protein</topology>
    </subcellularLocation>
</comment>
<evidence type="ECO:0000256" key="3">
    <source>
        <dbReference type="ARBA" id="ARBA00022692"/>
    </source>
</evidence>
<dbReference type="OrthoDB" id="9793824at2"/>
<dbReference type="GO" id="GO:0005886">
    <property type="term" value="C:plasma membrane"/>
    <property type="evidence" value="ECO:0007669"/>
    <property type="project" value="UniProtKB-SubCell"/>
</dbReference>
<protein>
    <submittedName>
        <fullName evidence="8">RDD family</fullName>
    </submittedName>
</protein>
<reference evidence="8 9" key="1">
    <citation type="submission" date="2018-06" db="EMBL/GenBank/DDBJ databases">
        <authorList>
            <consortium name="Pathogen Informatics"/>
            <person name="Doyle S."/>
        </authorList>
    </citation>
    <scope>NUCLEOTIDE SEQUENCE [LARGE SCALE GENOMIC DNA]</scope>
    <source>
        <strain evidence="8 9">NCTC10717</strain>
    </source>
</reference>
<dbReference type="Pfam" id="PF06271">
    <property type="entry name" value="RDD"/>
    <property type="match status" value="1"/>
</dbReference>
<evidence type="ECO:0000256" key="1">
    <source>
        <dbReference type="ARBA" id="ARBA00004651"/>
    </source>
</evidence>
<gene>
    <name evidence="8" type="ORF">NCTC10717_01024</name>
</gene>
<name>A0A380MVZ8_9GAMM</name>
<dbReference type="InterPro" id="IPR051791">
    <property type="entry name" value="Pra-immunoreactive"/>
</dbReference>
<evidence type="ECO:0000259" key="7">
    <source>
        <dbReference type="Pfam" id="PF06271"/>
    </source>
</evidence>
<evidence type="ECO:0000313" key="9">
    <source>
        <dbReference type="Proteomes" id="UP000254575"/>
    </source>
</evidence>
<dbReference type="AlphaFoldDB" id="A0A380MVZ8"/>
<dbReference type="EMBL" id="UHIA01000004">
    <property type="protein sequence ID" value="SUO96478.1"/>
    <property type="molecule type" value="Genomic_DNA"/>
</dbReference>
<feature type="domain" description="RDD" evidence="7">
    <location>
        <begin position="23"/>
        <end position="172"/>
    </location>
</feature>
<evidence type="ECO:0000256" key="2">
    <source>
        <dbReference type="ARBA" id="ARBA00022475"/>
    </source>
</evidence>